<keyword evidence="2 4" id="KW-0863">Zinc-finger</keyword>
<dbReference type="GO" id="GO:0008270">
    <property type="term" value="F:zinc ion binding"/>
    <property type="evidence" value="ECO:0007669"/>
    <property type="project" value="UniProtKB-KW"/>
</dbReference>
<evidence type="ECO:0000259" key="5">
    <source>
        <dbReference type="PROSITE" id="PS50158"/>
    </source>
</evidence>
<evidence type="ECO:0000313" key="8">
    <source>
        <dbReference type="Proteomes" id="UP000235145"/>
    </source>
</evidence>
<dbReference type="PANTHER" id="PTHR31973:SF195">
    <property type="entry name" value="MUDR FAMILY TRANSPOSASE"/>
    <property type="match status" value="1"/>
</dbReference>
<dbReference type="PROSITE" id="PS50966">
    <property type="entry name" value="ZF_SWIM"/>
    <property type="match status" value="1"/>
</dbReference>
<sequence>MTLDRPFMINLYWGGNIKYENGIIKGDHSTFSTSNIVRHKMGYEEFKDLCYAHVGVEKASHKLNISLCYQFGGQSTISRVINDSSLDVMYYLAENVANYWVEKIMSPKSTSFVDLLQNFEVLEPNPSNVPFPLPDCGTFEGDCDEASSLYSEDNSSESLCVGEDSDDDCVCETPVMNFMSDVGDIGDSDIAGLEDRIQIDVWKESENKIRLGMQFESKLQVKKAVTLWSINQNREFKVYDSKPNLWVAKCRTIGNEEESSGSVHCTPRCAWYVRVVKKKNQNIWKITRWVDAYNCFGSCTGNNNKNLNSATIALYILHSTEKDVAYPVKHIQSDIKNSLNVDVSYDKAWHGRRKAIESIYGTWESNFDELPKYIVALQTSNPDTVVKWFHCPNSSSSHVATFKYVFWAFGPAIDAFRLCRPVISVDGCHLKGSYRGKMLVAVTKDANNNRHKGIIHAMENLPEWQEPLAYHRFCLRHIRSNFMQRYKNVRLKKLCWSIGSTTQRRKFVIYMNEIKNINLEAWQKLKEANGVFYMMAIVDGSLNNALRGARQLPIRACIDLTFNRTVQLFRKYSDIAMNCNTPLPSCMWRLFRKRETCAQSHTLTEFDYSEGVYIIVTKLQINGKGGNTYTVHYFQQTCTCGKWQMERFPCSHAIAVCGYRGDNPISIVNTVYITMTYKQQYTSAFVSLSHVDYWLESDWKIKADNSKLSVHRGRRRANRFHNEMDIRHPDEPRKCRLCHQTGHNRRNCPNSQPRFNAT</sequence>
<dbReference type="GO" id="GO:0003676">
    <property type="term" value="F:nucleic acid binding"/>
    <property type="evidence" value="ECO:0007669"/>
    <property type="project" value="InterPro"/>
</dbReference>
<evidence type="ECO:0000313" key="7">
    <source>
        <dbReference type="EMBL" id="KAJ0205636.1"/>
    </source>
</evidence>
<dbReference type="InterPro" id="IPR006564">
    <property type="entry name" value="Znf_PMZ"/>
</dbReference>
<proteinExistence type="predicted"/>
<comment type="caution">
    <text evidence="7">The sequence shown here is derived from an EMBL/GenBank/DDBJ whole genome shotgun (WGS) entry which is preliminary data.</text>
</comment>
<dbReference type="AlphaFoldDB" id="A0A9R1VFY2"/>
<dbReference type="PANTHER" id="PTHR31973">
    <property type="entry name" value="POLYPROTEIN, PUTATIVE-RELATED"/>
    <property type="match status" value="1"/>
</dbReference>
<evidence type="ECO:0008006" key="9">
    <source>
        <dbReference type="Google" id="ProtNLM"/>
    </source>
</evidence>
<gene>
    <name evidence="7" type="ORF">LSAT_V11C500255230</name>
</gene>
<dbReference type="InterPro" id="IPR007527">
    <property type="entry name" value="Znf_SWIM"/>
</dbReference>
<evidence type="ECO:0000256" key="3">
    <source>
        <dbReference type="ARBA" id="ARBA00022833"/>
    </source>
</evidence>
<reference evidence="7 8" key="1">
    <citation type="journal article" date="2017" name="Nat. Commun.">
        <title>Genome assembly with in vitro proximity ligation data and whole-genome triplication in lettuce.</title>
        <authorList>
            <person name="Reyes-Chin-Wo S."/>
            <person name="Wang Z."/>
            <person name="Yang X."/>
            <person name="Kozik A."/>
            <person name="Arikit S."/>
            <person name="Song C."/>
            <person name="Xia L."/>
            <person name="Froenicke L."/>
            <person name="Lavelle D.O."/>
            <person name="Truco M.J."/>
            <person name="Xia R."/>
            <person name="Zhu S."/>
            <person name="Xu C."/>
            <person name="Xu H."/>
            <person name="Xu X."/>
            <person name="Cox K."/>
            <person name="Korf I."/>
            <person name="Meyers B.C."/>
            <person name="Michelmore R.W."/>
        </authorList>
    </citation>
    <scope>NUCLEOTIDE SEQUENCE [LARGE SCALE GENOMIC DNA]</scope>
    <source>
        <strain evidence="8">cv. Salinas</strain>
        <tissue evidence="7">Seedlings</tissue>
    </source>
</reference>
<keyword evidence="8" id="KW-1185">Reference proteome</keyword>
<evidence type="ECO:0000256" key="4">
    <source>
        <dbReference type="PROSITE-ProRule" id="PRU00047"/>
    </source>
</evidence>
<evidence type="ECO:0000259" key="6">
    <source>
        <dbReference type="PROSITE" id="PS50966"/>
    </source>
</evidence>
<name>A0A9R1VFY2_LACSA</name>
<dbReference type="Pfam" id="PF04434">
    <property type="entry name" value="SWIM"/>
    <property type="match status" value="1"/>
</dbReference>
<dbReference type="InterPro" id="IPR036875">
    <property type="entry name" value="Znf_CCHC_sf"/>
</dbReference>
<dbReference type="InterPro" id="IPR001878">
    <property type="entry name" value="Znf_CCHC"/>
</dbReference>
<accession>A0A9R1VFY2</accession>
<protein>
    <recommendedName>
        <fullName evidence="9">SWIM-type domain-containing protein</fullName>
    </recommendedName>
</protein>
<dbReference type="PROSITE" id="PS50158">
    <property type="entry name" value="ZF_CCHC"/>
    <property type="match status" value="1"/>
</dbReference>
<dbReference type="SMART" id="SM00575">
    <property type="entry name" value="ZnF_PMZ"/>
    <property type="match status" value="1"/>
</dbReference>
<dbReference type="SUPFAM" id="SSF57756">
    <property type="entry name" value="Retrovirus zinc finger-like domains"/>
    <property type="match status" value="1"/>
</dbReference>
<keyword evidence="1" id="KW-0479">Metal-binding</keyword>
<keyword evidence="3" id="KW-0862">Zinc</keyword>
<feature type="domain" description="CCHC-type" evidence="5">
    <location>
        <begin position="733"/>
        <end position="750"/>
    </location>
</feature>
<feature type="domain" description="SWIM-type" evidence="6">
    <location>
        <begin position="629"/>
        <end position="661"/>
    </location>
</feature>
<dbReference type="Proteomes" id="UP000235145">
    <property type="component" value="Unassembled WGS sequence"/>
</dbReference>
<evidence type="ECO:0000256" key="1">
    <source>
        <dbReference type="ARBA" id="ARBA00022723"/>
    </source>
</evidence>
<dbReference type="EMBL" id="NBSK02000005">
    <property type="protein sequence ID" value="KAJ0205636.1"/>
    <property type="molecule type" value="Genomic_DNA"/>
</dbReference>
<organism evidence="7 8">
    <name type="scientific">Lactuca sativa</name>
    <name type="common">Garden lettuce</name>
    <dbReference type="NCBI Taxonomy" id="4236"/>
    <lineage>
        <taxon>Eukaryota</taxon>
        <taxon>Viridiplantae</taxon>
        <taxon>Streptophyta</taxon>
        <taxon>Embryophyta</taxon>
        <taxon>Tracheophyta</taxon>
        <taxon>Spermatophyta</taxon>
        <taxon>Magnoliopsida</taxon>
        <taxon>eudicotyledons</taxon>
        <taxon>Gunneridae</taxon>
        <taxon>Pentapetalae</taxon>
        <taxon>asterids</taxon>
        <taxon>campanulids</taxon>
        <taxon>Asterales</taxon>
        <taxon>Asteraceae</taxon>
        <taxon>Cichorioideae</taxon>
        <taxon>Cichorieae</taxon>
        <taxon>Lactucinae</taxon>
        <taxon>Lactuca</taxon>
    </lineage>
</organism>
<evidence type="ECO:0000256" key="2">
    <source>
        <dbReference type="ARBA" id="ARBA00022771"/>
    </source>
</evidence>